<proteinExistence type="predicted"/>
<dbReference type="EMBL" id="GBRH01183170">
    <property type="protein sequence ID" value="JAE14726.1"/>
    <property type="molecule type" value="Transcribed_RNA"/>
</dbReference>
<accession>A0A0A9FWP4</accession>
<sequence>MESIIFRWPMLQLSSSAGKISKDRKQP</sequence>
<dbReference type="AlphaFoldDB" id="A0A0A9FWP4"/>
<reference evidence="1" key="1">
    <citation type="submission" date="2014-09" db="EMBL/GenBank/DDBJ databases">
        <authorList>
            <person name="Magalhaes I.L.F."/>
            <person name="Oliveira U."/>
            <person name="Santos F.R."/>
            <person name="Vidigal T.H.D.A."/>
            <person name="Brescovit A.D."/>
            <person name="Santos A.J."/>
        </authorList>
    </citation>
    <scope>NUCLEOTIDE SEQUENCE</scope>
    <source>
        <tissue evidence="1">Shoot tissue taken approximately 20 cm above the soil surface</tissue>
    </source>
</reference>
<organism evidence="1">
    <name type="scientific">Arundo donax</name>
    <name type="common">Giant reed</name>
    <name type="synonym">Donax arundinaceus</name>
    <dbReference type="NCBI Taxonomy" id="35708"/>
    <lineage>
        <taxon>Eukaryota</taxon>
        <taxon>Viridiplantae</taxon>
        <taxon>Streptophyta</taxon>
        <taxon>Embryophyta</taxon>
        <taxon>Tracheophyta</taxon>
        <taxon>Spermatophyta</taxon>
        <taxon>Magnoliopsida</taxon>
        <taxon>Liliopsida</taxon>
        <taxon>Poales</taxon>
        <taxon>Poaceae</taxon>
        <taxon>PACMAD clade</taxon>
        <taxon>Arundinoideae</taxon>
        <taxon>Arundineae</taxon>
        <taxon>Arundo</taxon>
    </lineage>
</organism>
<name>A0A0A9FWP4_ARUDO</name>
<protein>
    <submittedName>
        <fullName evidence="1">Uncharacterized protein</fullName>
    </submittedName>
</protein>
<reference evidence="1" key="2">
    <citation type="journal article" date="2015" name="Data Brief">
        <title>Shoot transcriptome of the giant reed, Arundo donax.</title>
        <authorList>
            <person name="Barrero R.A."/>
            <person name="Guerrero F.D."/>
            <person name="Moolhuijzen P."/>
            <person name="Goolsby J.A."/>
            <person name="Tidwell J."/>
            <person name="Bellgard S.E."/>
            <person name="Bellgard M.I."/>
        </authorList>
    </citation>
    <scope>NUCLEOTIDE SEQUENCE</scope>
    <source>
        <tissue evidence="1">Shoot tissue taken approximately 20 cm above the soil surface</tissue>
    </source>
</reference>
<evidence type="ECO:0000313" key="1">
    <source>
        <dbReference type="EMBL" id="JAE14726.1"/>
    </source>
</evidence>